<evidence type="ECO:0000256" key="1">
    <source>
        <dbReference type="SAM" id="MobiDB-lite"/>
    </source>
</evidence>
<dbReference type="Proteomes" id="UP000000715">
    <property type="component" value="Unplaced"/>
</dbReference>
<keyword evidence="2" id="KW-1185">Reference proteome</keyword>
<protein>
    <submittedName>
        <fullName evidence="3">Uncharacterized protein LOC101690458</fullName>
    </submittedName>
</protein>
<feature type="region of interest" description="Disordered" evidence="1">
    <location>
        <begin position="310"/>
        <end position="329"/>
    </location>
</feature>
<accession>A0A8U0VAG4</accession>
<evidence type="ECO:0000313" key="3">
    <source>
        <dbReference type="RefSeq" id="XP_044943601.1"/>
    </source>
</evidence>
<reference evidence="3" key="1">
    <citation type="submission" date="2025-08" db="UniProtKB">
        <authorList>
            <consortium name="RefSeq"/>
        </authorList>
    </citation>
    <scope>IDENTIFICATION</scope>
    <source>
        <tissue evidence="3">Brain</tissue>
    </source>
</reference>
<evidence type="ECO:0000313" key="2">
    <source>
        <dbReference type="Proteomes" id="UP000000715"/>
    </source>
</evidence>
<organism evidence="2 3">
    <name type="scientific">Mustela putorius furo</name>
    <name type="common">European domestic ferret</name>
    <name type="synonym">Mustela furo</name>
    <dbReference type="NCBI Taxonomy" id="9669"/>
    <lineage>
        <taxon>Eukaryota</taxon>
        <taxon>Metazoa</taxon>
        <taxon>Chordata</taxon>
        <taxon>Craniata</taxon>
        <taxon>Vertebrata</taxon>
        <taxon>Euteleostomi</taxon>
        <taxon>Mammalia</taxon>
        <taxon>Eutheria</taxon>
        <taxon>Laurasiatheria</taxon>
        <taxon>Carnivora</taxon>
        <taxon>Caniformia</taxon>
        <taxon>Musteloidea</taxon>
        <taxon>Mustelidae</taxon>
        <taxon>Mustelinae</taxon>
        <taxon>Mustela</taxon>
    </lineage>
</organism>
<dbReference type="AlphaFoldDB" id="A0A8U0VAG4"/>
<sequence>MPHFSGGFLPPLSFWACSSSRRSFLPCRDRCLRGWGRPGLPEGPLQGTSAFWQALGLASPPQHAGEACVPPAWPGRGGGGVSGAQLCGAEPGTLGAGRTDIPRPWTSEDPAWAGLSVGAHGPAHARGPGPWLLPGFVWAWTAWPLLCGGPRSWTQGPLSSRRTSSARMRSATHFSRILFAAPPRCAQVPGSSQETNCCPVSGLCPSRVWGTDDQPWCPRWASLPRHLINTGWVRFSFRLCVLFCLMKPVATPLRATLGEAYRHGTEDSVLLPASKELNPAKGPMGQVSRACFPGGASRWTSVPQHRLPGCGRGLEIPSPPEETIRGPAPRVCSREALLRAGKRGEGRTRPA</sequence>
<gene>
    <name evidence="3" type="primary">LOC101690458</name>
</gene>
<proteinExistence type="predicted"/>
<dbReference type="RefSeq" id="XP_044943601.1">
    <property type="nucleotide sequence ID" value="XM_045087666.1"/>
</dbReference>
<dbReference type="GeneID" id="101690458"/>
<name>A0A8U0VAG4_MUSPF</name>